<dbReference type="STRING" id="201973.SAMN04488025_101178"/>
<keyword evidence="1" id="KW-1133">Transmembrane helix</keyword>
<gene>
    <name evidence="2" type="ORF">SAMN04488025_101178</name>
</gene>
<keyword evidence="3" id="KW-1185">Reference proteome</keyword>
<dbReference type="OrthoDB" id="2886991at2"/>
<evidence type="ECO:0000313" key="2">
    <source>
        <dbReference type="EMBL" id="SFF64838.1"/>
    </source>
</evidence>
<keyword evidence="1" id="KW-0472">Membrane</keyword>
<evidence type="ECO:0000256" key="1">
    <source>
        <dbReference type="SAM" id="Phobius"/>
    </source>
</evidence>
<dbReference type="RefSeq" id="WP_092035430.1">
    <property type="nucleotide sequence ID" value="NZ_FOOK01000001.1"/>
</dbReference>
<feature type="transmembrane region" description="Helical" evidence="1">
    <location>
        <begin position="57"/>
        <end position="79"/>
    </location>
</feature>
<accession>A0A1I2KEP1</accession>
<dbReference type="PANTHER" id="PTHR38441:SF1">
    <property type="entry name" value="MEMBRANE PROTEIN"/>
    <property type="match status" value="1"/>
</dbReference>
<dbReference type="Pfam" id="PF04341">
    <property type="entry name" value="DUF485"/>
    <property type="match status" value="1"/>
</dbReference>
<dbReference type="InterPro" id="IPR007436">
    <property type="entry name" value="DUF485"/>
</dbReference>
<reference evidence="3" key="1">
    <citation type="submission" date="2016-10" db="EMBL/GenBank/DDBJ databases">
        <authorList>
            <person name="Varghese N."/>
            <person name="Submissions S."/>
        </authorList>
    </citation>
    <scope>NUCLEOTIDE SEQUENCE [LARGE SCALE GENOMIC DNA]</scope>
    <source>
        <strain evidence="3">DSM 44945</strain>
    </source>
</reference>
<feature type="transmembrane region" description="Helical" evidence="1">
    <location>
        <begin position="23"/>
        <end position="45"/>
    </location>
</feature>
<organism evidence="2 3">
    <name type="scientific">Planifilum fulgidum</name>
    <dbReference type="NCBI Taxonomy" id="201973"/>
    <lineage>
        <taxon>Bacteria</taxon>
        <taxon>Bacillati</taxon>
        <taxon>Bacillota</taxon>
        <taxon>Bacilli</taxon>
        <taxon>Bacillales</taxon>
        <taxon>Thermoactinomycetaceae</taxon>
        <taxon>Planifilum</taxon>
    </lineage>
</organism>
<evidence type="ECO:0000313" key="3">
    <source>
        <dbReference type="Proteomes" id="UP000198661"/>
    </source>
</evidence>
<dbReference type="EMBL" id="FOOK01000001">
    <property type="protein sequence ID" value="SFF64838.1"/>
    <property type="molecule type" value="Genomic_DNA"/>
</dbReference>
<dbReference type="AlphaFoldDB" id="A0A1I2KEP1"/>
<dbReference type="PANTHER" id="PTHR38441">
    <property type="entry name" value="INTEGRAL MEMBRANE PROTEIN-RELATED"/>
    <property type="match status" value="1"/>
</dbReference>
<keyword evidence="1" id="KW-0812">Transmembrane</keyword>
<proteinExistence type="predicted"/>
<name>A0A1I2KEP1_9BACL</name>
<sequence>MDQERFQAPPEEFRLFLRKKRRFLLSAGIFFISFYFLFPLLLSWFPEGMNRPVWGPFTWAWLYAFAHFAVVWILGVVYLRQADRWDRMAASLRRKDVSAEAPSAAGKKRRR</sequence>
<dbReference type="Proteomes" id="UP000198661">
    <property type="component" value="Unassembled WGS sequence"/>
</dbReference>
<protein>
    <submittedName>
        <fullName evidence="2">Uncharacterized membrane protein, DUF485 family</fullName>
    </submittedName>
</protein>